<accession>A0A922CXY6</accession>
<dbReference type="PANTHER" id="PTHR22573:SF2">
    <property type="entry name" value="PHOSPHOGLUCOMUTASE"/>
    <property type="match status" value="1"/>
</dbReference>
<evidence type="ECO:0000313" key="4">
    <source>
        <dbReference type="EMBL" id="KAG6463940.1"/>
    </source>
</evidence>
<evidence type="ECO:0000256" key="3">
    <source>
        <dbReference type="ARBA" id="ARBA00023235"/>
    </source>
</evidence>
<proteinExistence type="predicted"/>
<sequence>MIIGRGAFFVTPSDSLAVLAAQLQHIPYFSRGVRGFARSMPTAAAVDRVAAASGKEMFEVPTGDLLLSLFFTHTHTHAHARTHACTHAHTHGHTYTYTHAFHPRRGTQRRNWRTPFRAYSLPYGGGEPVISGRNSRLRADIE</sequence>
<dbReference type="AlphaFoldDB" id="A0A922CXY6"/>
<dbReference type="GO" id="GO:0005829">
    <property type="term" value="C:cytosol"/>
    <property type="evidence" value="ECO:0007669"/>
    <property type="project" value="TreeGrafter"/>
</dbReference>
<organism evidence="4 5">
    <name type="scientific">Manduca sexta</name>
    <name type="common">Tobacco hawkmoth</name>
    <name type="synonym">Tobacco hornworm</name>
    <dbReference type="NCBI Taxonomy" id="7130"/>
    <lineage>
        <taxon>Eukaryota</taxon>
        <taxon>Metazoa</taxon>
        <taxon>Ecdysozoa</taxon>
        <taxon>Arthropoda</taxon>
        <taxon>Hexapoda</taxon>
        <taxon>Insecta</taxon>
        <taxon>Pterygota</taxon>
        <taxon>Neoptera</taxon>
        <taxon>Endopterygota</taxon>
        <taxon>Lepidoptera</taxon>
        <taxon>Glossata</taxon>
        <taxon>Ditrysia</taxon>
        <taxon>Bombycoidea</taxon>
        <taxon>Sphingidae</taxon>
        <taxon>Sphinginae</taxon>
        <taxon>Sphingini</taxon>
        <taxon>Manduca</taxon>
    </lineage>
</organism>
<evidence type="ECO:0000256" key="2">
    <source>
        <dbReference type="ARBA" id="ARBA00022842"/>
    </source>
</evidence>
<keyword evidence="2" id="KW-0460">Magnesium</keyword>
<name>A0A922CXY6_MANSE</name>
<keyword evidence="5" id="KW-1185">Reference proteome</keyword>
<protein>
    <submittedName>
        <fullName evidence="4">Uncharacterized protein</fullName>
    </submittedName>
</protein>
<reference evidence="4" key="2">
    <citation type="submission" date="2020-12" db="EMBL/GenBank/DDBJ databases">
        <authorList>
            <person name="Kanost M."/>
        </authorList>
    </citation>
    <scope>NUCLEOTIDE SEQUENCE</scope>
</reference>
<dbReference type="InterPro" id="IPR045244">
    <property type="entry name" value="PGM"/>
</dbReference>
<dbReference type="PANTHER" id="PTHR22573">
    <property type="entry name" value="PHOSPHOHEXOMUTASE FAMILY MEMBER"/>
    <property type="match status" value="1"/>
</dbReference>
<gene>
    <name evidence="4" type="ORF">O3G_MSEX014171</name>
</gene>
<reference evidence="4" key="1">
    <citation type="journal article" date="2016" name="Insect Biochem. Mol. Biol.">
        <title>Multifaceted biological insights from a draft genome sequence of the tobacco hornworm moth, Manduca sexta.</title>
        <authorList>
            <person name="Kanost M.R."/>
            <person name="Arrese E.L."/>
            <person name="Cao X."/>
            <person name="Chen Y.R."/>
            <person name="Chellapilla S."/>
            <person name="Goldsmith M.R."/>
            <person name="Grosse-Wilde E."/>
            <person name="Heckel D.G."/>
            <person name="Herndon N."/>
            <person name="Jiang H."/>
            <person name="Papanicolaou A."/>
            <person name="Qu J."/>
            <person name="Soulages J.L."/>
            <person name="Vogel H."/>
            <person name="Walters J."/>
            <person name="Waterhouse R.M."/>
            <person name="Ahn S.J."/>
            <person name="Almeida F.C."/>
            <person name="An C."/>
            <person name="Aqrawi P."/>
            <person name="Bretschneider A."/>
            <person name="Bryant W.B."/>
            <person name="Bucks S."/>
            <person name="Chao H."/>
            <person name="Chevignon G."/>
            <person name="Christen J.M."/>
            <person name="Clarke D.F."/>
            <person name="Dittmer N.T."/>
            <person name="Ferguson L.C.F."/>
            <person name="Garavelou S."/>
            <person name="Gordon K.H.J."/>
            <person name="Gunaratna R.T."/>
            <person name="Han Y."/>
            <person name="Hauser F."/>
            <person name="He Y."/>
            <person name="Heidel-Fischer H."/>
            <person name="Hirsh A."/>
            <person name="Hu Y."/>
            <person name="Jiang H."/>
            <person name="Kalra D."/>
            <person name="Klinner C."/>
            <person name="Konig C."/>
            <person name="Kovar C."/>
            <person name="Kroll A.R."/>
            <person name="Kuwar S.S."/>
            <person name="Lee S.L."/>
            <person name="Lehman R."/>
            <person name="Li K."/>
            <person name="Li Z."/>
            <person name="Liang H."/>
            <person name="Lovelace S."/>
            <person name="Lu Z."/>
            <person name="Mansfield J.H."/>
            <person name="McCulloch K.J."/>
            <person name="Mathew T."/>
            <person name="Morton B."/>
            <person name="Muzny D.M."/>
            <person name="Neunemann D."/>
            <person name="Ongeri F."/>
            <person name="Pauchet Y."/>
            <person name="Pu L.L."/>
            <person name="Pyrousis I."/>
            <person name="Rao X.J."/>
            <person name="Redding A."/>
            <person name="Roesel C."/>
            <person name="Sanchez-Gracia A."/>
            <person name="Schaack S."/>
            <person name="Shukla A."/>
            <person name="Tetreau G."/>
            <person name="Wang Y."/>
            <person name="Xiong G.H."/>
            <person name="Traut W."/>
            <person name="Walsh T.K."/>
            <person name="Worley K.C."/>
            <person name="Wu D."/>
            <person name="Wu W."/>
            <person name="Wu Y.Q."/>
            <person name="Zhang X."/>
            <person name="Zou Z."/>
            <person name="Zucker H."/>
            <person name="Briscoe A.D."/>
            <person name="Burmester T."/>
            <person name="Clem R.J."/>
            <person name="Feyereisen R."/>
            <person name="Grimmelikhuijzen C.J.P."/>
            <person name="Hamodrakas S.J."/>
            <person name="Hansson B.S."/>
            <person name="Huguet E."/>
            <person name="Jermiin L.S."/>
            <person name="Lan Q."/>
            <person name="Lehman H.K."/>
            <person name="Lorenzen M."/>
            <person name="Merzendorfer H."/>
            <person name="Michalopoulos I."/>
            <person name="Morton D.B."/>
            <person name="Muthukrishnan S."/>
            <person name="Oakeshott J.G."/>
            <person name="Palmer W."/>
            <person name="Park Y."/>
            <person name="Passarelli A.L."/>
            <person name="Rozas J."/>
            <person name="Schwartz L.M."/>
            <person name="Smith W."/>
            <person name="Southgate A."/>
            <person name="Vilcinskas A."/>
            <person name="Vogt R."/>
            <person name="Wang P."/>
            <person name="Werren J."/>
            <person name="Yu X.Q."/>
            <person name="Zhou J.J."/>
            <person name="Brown S.J."/>
            <person name="Scherer S.E."/>
            <person name="Richards S."/>
            <person name="Blissard G.W."/>
        </authorList>
    </citation>
    <scope>NUCLEOTIDE SEQUENCE</scope>
</reference>
<keyword evidence="3" id="KW-0413">Isomerase</keyword>
<keyword evidence="1" id="KW-0479">Metal-binding</keyword>
<evidence type="ECO:0000313" key="5">
    <source>
        <dbReference type="Proteomes" id="UP000791440"/>
    </source>
</evidence>
<comment type="caution">
    <text evidence="4">The sequence shown here is derived from an EMBL/GenBank/DDBJ whole genome shotgun (WGS) entry which is preliminary data.</text>
</comment>
<dbReference type="EMBL" id="JH669065">
    <property type="protein sequence ID" value="KAG6463940.1"/>
    <property type="molecule type" value="Genomic_DNA"/>
</dbReference>
<evidence type="ECO:0000256" key="1">
    <source>
        <dbReference type="ARBA" id="ARBA00022723"/>
    </source>
</evidence>
<dbReference type="GO" id="GO:0004614">
    <property type="term" value="F:phosphoglucomutase activity"/>
    <property type="evidence" value="ECO:0007669"/>
    <property type="project" value="InterPro"/>
</dbReference>
<dbReference type="GO" id="GO:0046872">
    <property type="term" value="F:metal ion binding"/>
    <property type="evidence" value="ECO:0007669"/>
    <property type="project" value="UniProtKB-KW"/>
</dbReference>
<dbReference type="GO" id="GO:0005975">
    <property type="term" value="P:carbohydrate metabolic process"/>
    <property type="evidence" value="ECO:0007669"/>
    <property type="project" value="InterPro"/>
</dbReference>
<dbReference type="Proteomes" id="UP000791440">
    <property type="component" value="Unassembled WGS sequence"/>
</dbReference>